<proteinExistence type="predicted"/>
<dbReference type="InterPro" id="IPR053187">
    <property type="entry name" value="Notoamide_regulator"/>
</dbReference>
<name>A0A484F9B8_COLOR</name>
<dbReference type="SMART" id="SM00066">
    <property type="entry name" value="GAL4"/>
    <property type="match status" value="1"/>
</dbReference>
<dbReference type="Proteomes" id="UP000014480">
    <property type="component" value="Unassembled WGS sequence"/>
</dbReference>
<dbReference type="AlphaFoldDB" id="A0A484F9B8"/>
<dbReference type="OrthoDB" id="10261408at2759"/>
<dbReference type="PANTHER" id="PTHR47256:SF1">
    <property type="entry name" value="ZN(II)2CYS6 TRANSCRIPTION FACTOR (EUROFUNG)"/>
    <property type="match status" value="1"/>
</dbReference>
<feature type="region of interest" description="Disordered" evidence="2">
    <location>
        <begin position="110"/>
        <end position="161"/>
    </location>
</feature>
<evidence type="ECO:0000256" key="1">
    <source>
        <dbReference type="ARBA" id="ARBA00023242"/>
    </source>
</evidence>
<feature type="compositionally biased region" description="Low complexity" evidence="2">
    <location>
        <begin position="335"/>
        <end position="357"/>
    </location>
</feature>
<dbReference type="Gene3D" id="4.10.240.10">
    <property type="entry name" value="Zn(2)-C6 fungal-type DNA-binding domain"/>
    <property type="match status" value="1"/>
</dbReference>
<comment type="caution">
    <text evidence="4">The sequence shown here is derived from an EMBL/GenBank/DDBJ whole genome shotgun (WGS) entry which is preliminary data.</text>
</comment>
<dbReference type="CDD" id="cd00067">
    <property type="entry name" value="GAL4"/>
    <property type="match status" value="1"/>
</dbReference>
<organism evidence="4 5">
    <name type="scientific">Colletotrichum orbiculare (strain 104-T / ATCC 96160 / CBS 514.97 / LARS 414 / MAFF 240422)</name>
    <name type="common">Cucumber anthracnose fungus</name>
    <name type="synonym">Colletotrichum lagenarium</name>
    <dbReference type="NCBI Taxonomy" id="1213857"/>
    <lineage>
        <taxon>Eukaryota</taxon>
        <taxon>Fungi</taxon>
        <taxon>Dikarya</taxon>
        <taxon>Ascomycota</taxon>
        <taxon>Pezizomycotina</taxon>
        <taxon>Sordariomycetes</taxon>
        <taxon>Hypocreomycetidae</taxon>
        <taxon>Glomerellales</taxon>
        <taxon>Glomerellaceae</taxon>
        <taxon>Colletotrichum</taxon>
        <taxon>Colletotrichum orbiculare species complex</taxon>
    </lineage>
</organism>
<evidence type="ECO:0000256" key="2">
    <source>
        <dbReference type="SAM" id="MobiDB-lite"/>
    </source>
</evidence>
<sequence length="899" mass="99424">MFRLSRDEGSRPPPALWSLCLPALKFRPPRAFAYARARARSSPPIIRLTVSRHCSDQKRTSRQPLINNLDVPPATVCGRLQRARIPQDYNWERQARDKNTVQRFSVDFSGTSSRRPITKPQQPMQPERKYRSILPGPPSNTSRALTTGGSGGQEGAKRKRRATTKACNSCREKKIGCNGLQPCSHCQRRGLACEYASISKTILNSIPSGMKLLDESTAKSHRFAAELLNILRSLPDEQVRDVLQQLRAGRDASNIVTTLRGQLHSAYDVPFHGILHGVPPPDQTSLEFELMVRHAIAYSPWAPTELPHLDVELSTPKPNPSLSVETPSAAVSPMSTEAPSPLPPTESESSLSSGGRPRLSHSEGRESSSSSFGIGAQGKTGGFRETTAPELPPLCDERIHKLDILAWTNVPIPNDAAKKVLSLYLETDHAFTALFDVDLFLVDLISHSTRFCSRLLVSALFSWACQAYTAFELEAANWSYAFYDEAVQNLEHETSLGLGTPSTVAAVIYLSMSSTCHAKNSTDSVRHLETAVDLAKSMGLFGIAEDAMLHSWPDGTTDALWERSMSQTAWGSFVYITIQCAQNKKCKISHPPRLPIPGDVEDLEEIEVVERQHARFMGITFPFLCRLALIAHDMVWMNYAGTRLGPTAHAMAESMETIYRRYLEWADDLPLELARSGESTHHVLLLHIYLHALVLDLFRPLLSHGDAMRIRLETFTSRQASPEAVCLASTTQLKRIAIMYFQTCASASHSFGWNTALLYIANAALREPPHAVDIAERRADFRTCILGYQKLQRCYRLAQGIVKGLLSMALREGVVASSEARAIMRDSDEKGRHHPAADAIQAPFVVDLDLAMTDPAAALVDRLAGEFDELAILEEFTVVTTTWEVPEISSEAVGSDLEG</sequence>
<gene>
    <name evidence="4" type="primary">nit-4-2</name>
    <name evidence="4" type="ORF">Cob_v012443</name>
</gene>
<protein>
    <submittedName>
        <fullName evidence="4">Nitrogen assimilation transcription factor nit-4</fullName>
    </submittedName>
</protein>
<dbReference type="PROSITE" id="PS00463">
    <property type="entry name" value="ZN2_CY6_FUNGAL_1"/>
    <property type="match status" value="1"/>
</dbReference>
<dbReference type="CDD" id="cd12148">
    <property type="entry name" value="fungal_TF_MHR"/>
    <property type="match status" value="1"/>
</dbReference>
<dbReference type="Pfam" id="PF00172">
    <property type="entry name" value="Zn_clus"/>
    <property type="match status" value="1"/>
</dbReference>
<evidence type="ECO:0000313" key="4">
    <source>
        <dbReference type="EMBL" id="TDZ14552.1"/>
    </source>
</evidence>
<dbReference type="EMBL" id="AMCV02000049">
    <property type="protein sequence ID" value="TDZ14552.1"/>
    <property type="molecule type" value="Genomic_DNA"/>
</dbReference>
<reference evidence="5" key="1">
    <citation type="journal article" date="2013" name="New Phytol.">
        <title>Comparative genomic and transcriptomic analyses reveal the hemibiotrophic stage shift of Colletotrichum fungi.</title>
        <authorList>
            <person name="Gan P."/>
            <person name="Ikeda K."/>
            <person name="Irieda H."/>
            <person name="Narusaka M."/>
            <person name="O'Connell R.J."/>
            <person name="Narusaka Y."/>
            <person name="Takano Y."/>
            <person name="Kubo Y."/>
            <person name="Shirasu K."/>
        </authorList>
    </citation>
    <scope>NUCLEOTIDE SEQUENCE [LARGE SCALE GENOMIC DNA]</scope>
    <source>
        <strain evidence="5">104-T / ATCC 96160 / CBS 514.97 / LARS 414 / MAFF 240422</strain>
    </source>
</reference>
<dbReference type="PROSITE" id="PS50048">
    <property type="entry name" value="ZN2_CY6_FUNGAL_2"/>
    <property type="match status" value="1"/>
</dbReference>
<evidence type="ECO:0000313" key="5">
    <source>
        <dbReference type="Proteomes" id="UP000014480"/>
    </source>
</evidence>
<dbReference type="InterPro" id="IPR036864">
    <property type="entry name" value="Zn2-C6_fun-type_DNA-bd_sf"/>
</dbReference>
<accession>A0A484F9B8</accession>
<dbReference type="GO" id="GO:0008270">
    <property type="term" value="F:zinc ion binding"/>
    <property type="evidence" value="ECO:0007669"/>
    <property type="project" value="InterPro"/>
</dbReference>
<dbReference type="SUPFAM" id="SSF57701">
    <property type="entry name" value="Zn2/Cys6 DNA-binding domain"/>
    <property type="match status" value="1"/>
</dbReference>
<feature type="compositionally biased region" description="Polar residues" evidence="2">
    <location>
        <begin position="110"/>
        <end position="124"/>
    </location>
</feature>
<keyword evidence="5" id="KW-1185">Reference proteome</keyword>
<evidence type="ECO:0000259" key="3">
    <source>
        <dbReference type="PROSITE" id="PS50048"/>
    </source>
</evidence>
<feature type="region of interest" description="Disordered" evidence="2">
    <location>
        <begin position="312"/>
        <end position="390"/>
    </location>
</feature>
<keyword evidence="1" id="KW-0539">Nucleus</keyword>
<feature type="domain" description="Zn(2)-C6 fungal-type" evidence="3">
    <location>
        <begin position="166"/>
        <end position="195"/>
    </location>
</feature>
<reference evidence="5" key="2">
    <citation type="journal article" date="2019" name="Mol. Plant Microbe Interact.">
        <title>Genome sequence resources for four phytopathogenic fungi from the Colletotrichum orbiculare species complex.</title>
        <authorList>
            <person name="Gan P."/>
            <person name="Tsushima A."/>
            <person name="Narusaka M."/>
            <person name="Narusaka Y."/>
            <person name="Takano Y."/>
            <person name="Kubo Y."/>
            <person name="Shirasu K."/>
        </authorList>
    </citation>
    <scope>GENOME REANNOTATION</scope>
    <source>
        <strain evidence="5">104-T / ATCC 96160 / CBS 514.97 / LARS 414 / MAFF 240422</strain>
    </source>
</reference>
<dbReference type="GO" id="GO:0000981">
    <property type="term" value="F:DNA-binding transcription factor activity, RNA polymerase II-specific"/>
    <property type="evidence" value="ECO:0007669"/>
    <property type="project" value="InterPro"/>
</dbReference>
<dbReference type="InterPro" id="IPR001138">
    <property type="entry name" value="Zn2Cys6_DnaBD"/>
</dbReference>
<dbReference type="PANTHER" id="PTHR47256">
    <property type="entry name" value="ZN(II)2CYS6 TRANSCRIPTION FACTOR (EUROFUNG)-RELATED"/>
    <property type="match status" value="1"/>
</dbReference>